<protein>
    <submittedName>
        <fullName evidence="1">Uncharacterized protein</fullName>
    </submittedName>
</protein>
<reference evidence="1" key="1">
    <citation type="submission" date="2020-10" db="EMBL/GenBank/DDBJ databases">
        <title>Ca. Dormibacterota MAGs.</title>
        <authorList>
            <person name="Montgomery K."/>
        </authorList>
    </citation>
    <scope>NUCLEOTIDE SEQUENCE [LARGE SCALE GENOMIC DNA]</scope>
    <source>
        <strain evidence="1">SC8812_S17_10</strain>
    </source>
</reference>
<accession>A0A934K7K0</accession>
<dbReference type="AlphaFoldDB" id="A0A934K7K0"/>
<dbReference type="Proteomes" id="UP000612893">
    <property type="component" value="Unassembled WGS sequence"/>
</dbReference>
<name>A0A934K7K0_9BACT</name>
<dbReference type="EMBL" id="JAEKNR010000044">
    <property type="protein sequence ID" value="MBJ7597195.1"/>
    <property type="molecule type" value="Genomic_DNA"/>
</dbReference>
<sequence length="119" mass="10616">MGLAAAAGTELAVAGLTTGVAMTAGGLTGAGVVLGPPDLDAGAGFVAAGLATAGAAAAAEAAGFATTAGAAGVGTVVETAAFCTGLGLSVPVAASADPCCVGADARTASKARKTAPPNS</sequence>
<keyword evidence="2" id="KW-1185">Reference proteome</keyword>
<comment type="caution">
    <text evidence="1">The sequence shown here is derived from an EMBL/GenBank/DDBJ whole genome shotgun (WGS) entry which is preliminary data.</text>
</comment>
<gene>
    <name evidence="1" type="ORF">JF922_03800</name>
</gene>
<proteinExistence type="predicted"/>
<evidence type="ECO:0000313" key="1">
    <source>
        <dbReference type="EMBL" id="MBJ7597195.1"/>
    </source>
</evidence>
<organism evidence="1 2">
    <name type="scientific">Candidatus Nephthysia bennettiae</name>
    <dbReference type="NCBI Taxonomy" id="3127016"/>
    <lineage>
        <taxon>Bacteria</taxon>
        <taxon>Bacillati</taxon>
        <taxon>Candidatus Dormiibacterota</taxon>
        <taxon>Candidatus Dormibacteria</taxon>
        <taxon>Candidatus Dormibacterales</taxon>
        <taxon>Candidatus Dormibacteraceae</taxon>
        <taxon>Candidatus Nephthysia</taxon>
    </lineage>
</organism>
<evidence type="ECO:0000313" key="2">
    <source>
        <dbReference type="Proteomes" id="UP000612893"/>
    </source>
</evidence>